<dbReference type="RefSeq" id="WP_153541298.1">
    <property type="nucleotide sequence ID" value="NZ_WEGH01000006.1"/>
</dbReference>
<feature type="coiled-coil region" evidence="1">
    <location>
        <begin position="36"/>
        <end position="70"/>
    </location>
</feature>
<feature type="coiled-coil region" evidence="1">
    <location>
        <begin position="118"/>
        <end position="145"/>
    </location>
</feature>
<gene>
    <name evidence="2" type="ORF">ACRB68_75320</name>
</gene>
<proteinExistence type="predicted"/>
<dbReference type="OrthoDB" id="3480977at2"/>
<dbReference type="AlphaFoldDB" id="A0A7K0C7T6"/>
<keyword evidence="1" id="KW-0175">Coiled coil</keyword>
<dbReference type="EMBL" id="WEGH01000006">
    <property type="protein sequence ID" value="MQY09406.1"/>
    <property type="molecule type" value="Genomic_DNA"/>
</dbReference>
<dbReference type="Proteomes" id="UP000487268">
    <property type="component" value="Unassembled WGS sequence"/>
</dbReference>
<evidence type="ECO:0000256" key="1">
    <source>
        <dbReference type="SAM" id="Coils"/>
    </source>
</evidence>
<keyword evidence="3" id="KW-1185">Reference proteome</keyword>
<evidence type="ECO:0000313" key="2">
    <source>
        <dbReference type="EMBL" id="MQY09406.1"/>
    </source>
</evidence>
<comment type="caution">
    <text evidence="2">The sequence shown here is derived from an EMBL/GenBank/DDBJ whole genome shotgun (WGS) entry which is preliminary data.</text>
</comment>
<sequence>MAVFSGLVRRVAAEAERQVRGGIGLLVRLSLEHERVAELERVLPAYGERIRRLEETVRGQDAGLRALRAELDSLIAQLNDRMLPRVDERMDDIERDLAILATGLIRTGKESAESTGRLDMAERRLAELRGKLAQMEQRAGLWRELQASVAQLGDDVDALRGRLAPHAPAGRVPGAPAPAQ</sequence>
<protein>
    <submittedName>
        <fullName evidence="2">Uncharacterized protein</fullName>
    </submittedName>
</protein>
<organism evidence="2 3">
    <name type="scientific">Actinomadura macrotermitis</name>
    <dbReference type="NCBI Taxonomy" id="2585200"/>
    <lineage>
        <taxon>Bacteria</taxon>
        <taxon>Bacillati</taxon>
        <taxon>Actinomycetota</taxon>
        <taxon>Actinomycetes</taxon>
        <taxon>Streptosporangiales</taxon>
        <taxon>Thermomonosporaceae</taxon>
        <taxon>Actinomadura</taxon>
    </lineage>
</organism>
<evidence type="ECO:0000313" key="3">
    <source>
        <dbReference type="Proteomes" id="UP000487268"/>
    </source>
</evidence>
<dbReference type="Gene3D" id="1.10.287.1490">
    <property type="match status" value="1"/>
</dbReference>
<accession>A0A7K0C7T6</accession>
<name>A0A7K0C7T6_9ACTN</name>
<reference evidence="2 3" key="1">
    <citation type="submission" date="2019-10" db="EMBL/GenBank/DDBJ databases">
        <title>Actinomadura rubteroloni sp. nov. and Actinomadura macrotermitis sp. nov., isolated from the gut of fungus growing-termite Macrotermes natalensis.</title>
        <authorList>
            <person name="Benndorf R."/>
            <person name="Martin K."/>
            <person name="Kuefner M."/>
            <person name="De Beer W."/>
            <person name="Kaster A.-K."/>
            <person name="Vollmers J."/>
            <person name="Poulsen M."/>
            <person name="Beemelmanns C."/>
        </authorList>
    </citation>
    <scope>NUCLEOTIDE SEQUENCE [LARGE SCALE GENOMIC DNA]</scope>
    <source>
        <strain evidence="2 3">RB68</strain>
    </source>
</reference>